<feature type="region of interest" description="Disordered" evidence="1">
    <location>
        <begin position="756"/>
        <end position="780"/>
    </location>
</feature>
<protein>
    <submittedName>
        <fullName evidence="3">Uncharacterized protein</fullName>
    </submittedName>
</protein>
<dbReference type="EMBL" id="KQ086084">
    <property type="protein sequence ID" value="KLO08620.1"/>
    <property type="molecule type" value="Genomic_DNA"/>
</dbReference>
<evidence type="ECO:0000313" key="4">
    <source>
        <dbReference type="Proteomes" id="UP000053477"/>
    </source>
</evidence>
<reference evidence="3 4" key="1">
    <citation type="submission" date="2015-04" db="EMBL/GenBank/DDBJ databases">
        <title>Complete genome sequence of Schizopora paradoxa KUC8140, a cosmopolitan wood degrader in East Asia.</title>
        <authorList>
            <consortium name="DOE Joint Genome Institute"/>
            <person name="Min B."/>
            <person name="Park H."/>
            <person name="Jang Y."/>
            <person name="Kim J.-J."/>
            <person name="Kim K.H."/>
            <person name="Pangilinan J."/>
            <person name="Lipzen A."/>
            <person name="Riley R."/>
            <person name="Grigoriev I.V."/>
            <person name="Spatafora J.W."/>
            <person name="Choi I.-G."/>
        </authorList>
    </citation>
    <scope>NUCLEOTIDE SEQUENCE [LARGE SCALE GENOMIC DNA]</scope>
    <source>
        <strain evidence="3 4">KUC8140</strain>
    </source>
</reference>
<accession>A0A0H2R9U6</accession>
<dbReference type="InParanoid" id="A0A0H2R9U6"/>
<proteinExistence type="predicted"/>
<feature type="transmembrane region" description="Helical" evidence="2">
    <location>
        <begin position="659"/>
        <end position="679"/>
    </location>
</feature>
<keyword evidence="2" id="KW-0812">Transmembrane</keyword>
<keyword evidence="2" id="KW-0472">Membrane</keyword>
<dbReference type="AlphaFoldDB" id="A0A0H2R9U6"/>
<sequence>MVEANRKLEIEDSERLDILEQTADIRNLEFKGYPHPSKLERNSPEYKCAVDDFFDCIIEVKITEVRKRKRKLKRTERPDLASMKNELDIHYKAGKSAKAASGYLSEKDSQSRNILLGLPTESATTDVDTDDLERAYRDVCTAVAEFELNASTLRTNSSAMTLSKKLVMQSAADIFLVLRDFRPRTRTHIPEEAERRMAEWVRTKKGQHAHEDSWKMLKRQFERITSERRRDREERDRDRIREFEDKRVEARKGEGKEIALGSEDERWEVPIQWWETDNRPEWVRSQEEKRQAETSAKKQLRALGVIEAEKESVPQNGLLGYDIDLVSTDTWDGGWLKRAEAEFEWMKEDRKKYSNQWTEDWPRMRLWWDDVRDWTKRWKWRNDVIEEFKKTSESLLLELGKIDGSVSAREFSEVRTAYDDDERHQLLVGYTDNMKIALLSGDDAQFLLHCKSVWVLVEGILRSKGIKQGLETLIKKQDHFRNSFMDFATVAIFFSSITATTLQFSFQSGDSTISSTIVNLCWFASLVLSIASATNSLLGVLIHQSPEYLRPSRNLDFYFLQNWFKYIPPVLLTISGVLFLVGFCGFTFLSTDMFASQGRVIQYITTSFTITNFVTLSAIFLLAFTQVIQNATYVANSGALLAYWAILLLIYWFLYNSLVFLAISLAFIAIPFRMLYYAICHRHLPSDWIWVWSGFSTPADALENMFQPEEHWKKVSKAVGPPWQELKIFFASTFGGPWMKLKTSIQKPVQTAFAPAPDDPGHQSIRMGSVHSRTPPIVGT</sequence>
<feature type="transmembrane region" description="Helical" evidence="2">
    <location>
        <begin position="517"/>
        <end position="542"/>
    </location>
</feature>
<evidence type="ECO:0000313" key="3">
    <source>
        <dbReference type="EMBL" id="KLO08620.1"/>
    </source>
</evidence>
<keyword evidence="4" id="KW-1185">Reference proteome</keyword>
<name>A0A0H2R9U6_9AGAM</name>
<keyword evidence="2" id="KW-1133">Transmembrane helix</keyword>
<gene>
    <name evidence="3" type="ORF">SCHPADRAFT_944305</name>
</gene>
<feature type="transmembrane region" description="Helical" evidence="2">
    <location>
        <begin position="600"/>
        <end position="624"/>
    </location>
</feature>
<feature type="transmembrane region" description="Helical" evidence="2">
    <location>
        <begin position="631"/>
        <end position="653"/>
    </location>
</feature>
<evidence type="ECO:0000256" key="2">
    <source>
        <dbReference type="SAM" id="Phobius"/>
    </source>
</evidence>
<feature type="transmembrane region" description="Helical" evidence="2">
    <location>
        <begin position="563"/>
        <end position="588"/>
    </location>
</feature>
<dbReference type="STRING" id="27342.A0A0H2R9U6"/>
<evidence type="ECO:0000256" key="1">
    <source>
        <dbReference type="SAM" id="MobiDB-lite"/>
    </source>
</evidence>
<feature type="transmembrane region" description="Helical" evidence="2">
    <location>
        <begin position="484"/>
        <end position="505"/>
    </location>
</feature>
<dbReference type="Proteomes" id="UP000053477">
    <property type="component" value="Unassembled WGS sequence"/>
</dbReference>
<organism evidence="3 4">
    <name type="scientific">Schizopora paradoxa</name>
    <dbReference type="NCBI Taxonomy" id="27342"/>
    <lineage>
        <taxon>Eukaryota</taxon>
        <taxon>Fungi</taxon>
        <taxon>Dikarya</taxon>
        <taxon>Basidiomycota</taxon>
        <taxon>Agaricomycotina</taxon>
        <taxon>Agaricomycetes</taxon>
        <taxon>Hymenochaetales</taxon>
        <taxon>Schizoporaceae</taxon>
        <taxon>Schizopora</taxon>
    </lineage>
</organism>